<protein>
    <submittedName>
        <fullName evidence="1">Uncharacterized protein</fullName>
    </submittedName>
</protein>
<organism evidence="1 2">
    <name type="scientific">Heyndrickxia coagulans 36D1</name>
    <dbReference type="NCBI Taxonomy" id="345219"/>
    <lineage>
        <taxon>Bacteria</taxon>
        <taxon>Bacillati</taxon>
        <taxon>Bacillota</taxon>
        <taxon>Bacilli</taxon>
        <taxon>Bacillales</taxon>
        <taxon>Bacillaceae</taxon>
        <taxon>Heyndrickxia</taxon>
    </lineage>
</organism>
<gene>
    <name evidence="1" type="ORF">Bcoa_0844</name>
</gene>
<dbReference type="KEGG" id="bag:Bcoa_0844"/>
<accession>G2TQY6</accession>
<dbReference type="AlphaFoldDB" id="G2TQY6"/>
<sequence length="37" mass="4349">MELEKMELTSEEFSNNIKLIDLFYKTLAKQPRKEGSS</sequence>
<name>G2TQY6_HEYCO</name>
<evidence type="ECO:0000313" key="2">
    <source>
        <dbReference type="Proteomes" id="UP000009283"/>
    </source>
</evidence>
<evidence type="ECO:0000313" key="1">
    <source>
        <dbReference type="EMBL" id="AEP00062.1"/>
    </source>
</evidence>
<dbReference type="HOGENOM" id="CLU_3339986_0_0_9"/>
<dbReference type="EMBL" id="CP003056">
    <property type="protein sequence ID" value="AEP00062.1"/>
    <property type="molecule type" value="Genomic_DNA"/>
</dbReference>
<reference evidence="1 2" key="1">
    <citation type="journal article" date="2011" name="Stand. Genomic Sci.">
        <title>Complete Genome Sequence of a thermotolerant sporogenic lactic acid bacterium, Bacillus coagulans strain 36D1.</title>
        <authorList>
            <person name="Rhee M.S."/>
            <person name="Moritz B.E."/>
            <person name="Xie G."/>
            <person name="Glavina Del Rio T."/>
            <person name="Dalin E."/>
            <person name="Tice H."/>
            <person name="Bruce D."/>
            <person name="Goodwin L."/>
            <person name="Chertkov O."/>
            <person name="Brettin T."/>
            <person name="Han C."/>
            <person name="Detter C."/>
            <person name="Pitluck S."/>
            <person name="Land M.L."/>
            <person name="Patel M."/>
            <person name="Ou M."/>
            <person name="Harbrucker R."/>
            <person name="Ingram L.O."/>
            <person name="Shanmugam K.T."/>
        </authorList>
    </citation>
    <scope>NUCLEOTIDE SEQUENCE [LARGE SCALE GENOMIC DNA]</scope>
    <source>
        <strain evidence="1 2">36D1</strain>
    </source>
</reference>
<dbReference type="Proteomes" id="UP000009283">
    <property type="component" value="Chromosome"/>
</dbReference>
<proteinExistence type="predicted"/>